<keyword evidence="6 7" id="KW-0539">Nucleus</keyword>
<gene>
    <name evidence="9" type="ORF">DVH24_001858</name>
</gene>
<dbReference type="GO" id="GO:0000398">
    <property type="term" value="P:mRNA splicing, via spliceosome"/>
    <property type="evidence" value="ECO:0007669"/>
    <property type="project" value="UniProtKB-UniRule"/>
</dbReference>
<evidence type="ECO:0000313" key="10">
    <source>
        <dbReference type="Proteomes" id="UP000290289"/>
    </source>
</evidence>
<sequence>MGVAEIRMLRWRCGLTRKDKIRNEWVGHVQIRPTDAPVRRCDYGIEKTSLPKSKYEEDVYINNHTSVQGSWWKDHQWGYKCSKQTIRNSYCTGAAGIEAAKAAADLMKANIVHKVASEEAPVPTKEKRAATWGANTPDDLVLDQKKLDDALKNEDDRRTEEKDERKRKYNVKSDDEVTPEEMEAYRMKKIRHGDPMKEFVH</sequence>
<dbReference type="GO" id="GO:0005681">
    <property type="term" value="C:spliceosomal complex"/>
    <property type="evidence" value="ECO:0007669"/>
    <property type="project" value="UniProtKB-UniRule"/>
</dbReference>
<reference evidence="9 10" key="1">
    <citation type="submission" date="2018-10" db="EMBL/GenBank/DDBJ databases">
        <title>A high-quality apple genome assembly.</title>
        <authorList>
            <person name="Hu J."/>
        </authorList>
    </citation>
    <scope>NUCLEOTIDE SEQUENCE [LARGE SCALE GENOMIC DNA]</scope>
    <source>
        <strain evidence="10">cv. HFTH1</strain>
        <tissue evidence="9">Young leaf</tissue>
    </source>
</reference>
<keyword evidence="10" id="KW-1185">Reference proteome</keyword>
<protein>
    <recommendedName>
        <fullName evidence="7">Pre-mRNA-splicing factor SLU7</fullName>
    </recommendedName>
</protein>
<dbReference type="STRING" id="3750.A0A498I542"/>
<keyword evidence="4 7" id="KW-0747">Spliceosome</keyword>
<dbReference type="Proteomes" id="UP000290289">
    <property type="component" value="Chromosome 13"/>
</dbReference>
<evidence type="ECO:0000313" key="9">
    <source>
        <dbReference type="EMBL" id="RXH78340.1"/>
    </source>
</evidence>
<keyword evidence="5 7" id="KW-0508">mRNA splicing</keyword>
<feature type="compositionally biased region" description="Basic and acidic residues" evidence="8">
    <location>
        <begin position="142"/>
        <end position="175"/>
    </location>
</feature>
<comment type="function">
    <text evidence="7">Involved in pre-mRNA splicing.</text>
</comment>
<proteinExistence type="inferred from homology"/>
<comment type="similarity">
    <text evidence="2 7">Belongs to the SLU7 family.</text>
</comment>
<dbReference type="PANTHER" id="PTHR12942">
    <property type="entry name" value="STEP II SPLICING FACTOR SLU7"/>
    <property type="match status" value="1"/>
</dbReference>
<evidence type="ECO:0000256" key="8">
    <source>
        <dbReference type="SAM" id="MobiDB-lite"/>
    </source>
</evidence>
<dbReference type="AlphaFoldDB" id="A0A498I542"/>
<evidence type="ECO:0000256" key="3">
    <source>
        <dbReference type="ARBA" id="ARBA00022664"/>
    </source>
</evidence>
<dbReference type="PANTHER" id="PTHR12942:SF2">
    <property type="entry name" value="PRE-MRNA-SPLICING FACTOR SLU7"/>
    <property type="match status" value="1"/>
</dbReference>
<evidence type="ECO:0000256" key="1">
    <source>
        <dbReference type="ARBA" id="ARBA00004123"/>
    </source>
</evidence>
<evidence type="ECO:0000256" key="7">
    <source>
        <dbReference type="RuleBase" id="RU367071"/>
    </source>
</evidence>
<evidence type="ECO:0000256" key="2">
    <source>
        <dbReference type="ARBA" id="ARBA00007203"/>
    </source>
</evidence>
<accession>A0A498I542</accession>
<comment type="caution">
    <text evidence="9">The sequence shown here is derived from an EMBL/GenBank/DDBJ whole genome shotgun (WGS) entry which is preliminary data.</text>
</comment>
<dbReference type="EMBL" id="RDQH01000339">
    <property type="protein sequence ID" value="RXH78340.1"/>
    <property type="molecule type" value="Genomic_DNA"/>
</dbReference>
<evidence type="ECO:0000256" key="4">
    <source>
        <dbReference type="ARBA" id="ARBA00022728"/>
    </source>
</evidence>
<name>A0A498I542_MALDO</name>
<comment type="subcellular location">
    <subcellularLocation>
        <location evidence="1 7">Nucleus</location>
    </subcellularLocation>
</comment>
<evidence type="ECO:0000256" key="6">
    <source>
        <dbReference type="ARBA" id="ARBA00023242"/>
    </source>
</evidence>
<keyword evidence="3 7" id="KW-0507">mRNA processing</keyword>
<feature type="region of interest" description="Disordered" evidence="8">
    <location>
        <begin position="118"/>
        <end position="180"/>
    </location>
</feature>
<dbReference type="GO" id="GO:0030628">
    <property type="term" value="F:pre-mRNA 3'-splice site binding"/>
    <property type="evidence" value="ECO:0007669"/>
    <property type="project" value="UniProtKB-UniRule"/>
</dbReference>
<evidence type="ECO:0000256" key="5">
    <source>
        <dbReference type="ARBA" id="ARBA00023187"/>
    </source>
</evidence>
<organism evidence="9 10">
    <name type="scientific">Malus domestica</name>
    <name type="common">Apple</name>
    <name type="synonym">Pyrus malus</name>
    <dbReference type="NCBI Taxonomy" id="3750"/>
    <lineage>
        <taxon>Eukaryota</taxon>
        <taxon>Viridiplantae</taxon>
        <taxon>Streptophyta</taxon>
        <taxon>Embryophyta</taxon>
        <taxon>Tracheophyta</taxon>
        <taxon>Spermatophyta</taxon>
        <taxon>Magnoliopsida</taxon>
        <taxon>eudicotyledons</taxon>
        <taxon>Gunneridae</taxon>
        <taxon>Pentapetalae</taxon>
        <taxon>rosids</taxon>
        <taxon>fabids</taxon>
        <taxon>Rosales</taxon>
        <taxon>Rosaceae</taxon>
        <taxon>Amygdaloideae</taxon>
        <taxon>Maleae</taxon>
        <taxon>Malus</taxon>
    </lineage>
</organism>
<comment type="subunit">
    <text evidence="7">Associated with the spliceosome.</text>
</comment>
<dbReference type="InterPro" id="IPR039974">
    <property type="entry name" value="Splicing_factor_SLU7"/>
</dbReference>